<evidence type="ECO:0000256" key="1">
    <source>
        <dbReference type="SAM" id="Phobius"/>
    </source>
</evidence>
<dbReference type="SUPFAM" id="SSF103473">
    <property type="entry name" value="MFS general substrate transporter"/>
    <property type="match status" value="1"/>
</dbReference>
<keyword evidence="1" id="KW-1133">Transmembrane helix</keyword>
<dbReference type="Gene3D" id="1.20.1250.20">
    <property type="entry name" value="MFS general substrate transporter like domains"/>
    <property type="match status" value="1"/>
</dbReference>
<comment type="caution">
    <text evidence="3">The sequence shown here is derived from an EMBL/GenBank/DDBJ whole genome shotgun (WGS) entry which is preliminary data.</text>
</comment>
<feature type="transmembrane region" description="Helical" evidence="1">
    <location>
        <begin position="12"/>
        <end position="35"/>
    </location>
</feature>
<keyword evidence="1" id="KW-0812">Transmembrane</keyword>
<dbReference type="EMBL" id="BARS01037668">
    <property type="protein sequence ID" value="GAG14776.1"/>
    <property type="molecule type" value="Genomic_DNA"/>
</dbReference>
<dbReference type="InterPro" id="IPR020846">
    <property type="entry name" value="MFS_dom"/>
</dbReference>
<sequence>MDDAERRSILKVLYVTIFLTATGLGTTTFLLPVYAETLGASYTDLGLIGAVGNVVYTALTLICGYMLDRYEKVSLYLVFTGIGMATMALFSFVSNIPQILLVR</sequence>
<proteinExistence type="predicted"/>
<feature type="domain" description="Major facilitator superfamily (MFS) profile" evidence="2">
    <location>
        <begin position="9"/>
        <end position="103"/>
    </location>
</feature>
<dbReference type="AlphaFoldDB" id="X0WQ13"/>
<dbReference type="Pfam" id="PF07690">
    <property type="entry name" value="MFS_1"/>
    <property type="match status" value="1"/>
</dbReference>
<dbReference type="InterPro" id="IPR011701">
    <property type="entry name" value="MFS"/>
</dbReference>
<name>X0WQ13_9ZZZZ</name>
<protein>
    <recommendedName>
        <fullName evidence="2">Major facilitator superfamily (MFS) profile domain-containing protein</fullName>
    </recommendedName>
</protein>
<reference evidence="3" key="1">
    <citation type="journal article" date="2014" name="Front. Microbiol.">
        <title>High frequency of phylogenetically diverse reductive dehalogenase-homologous genes in deep subseafloor sedimentary metagenomes.</title>
        <authorList>
            <person name="Kawai M."/>
            <person name="Futagami T."/>
            <person name="Toyoda A."/>
            <person name="Takaki Y."/>
            <person name="Nishi S."/>
            <person name="Hori S."/>
            <person name="Arai W."/>
            <person name="Tsubouchi T."/>
            <person name="Morono Y."/>
            <person name="Uchiyama I."/>
            <person name="Ito T."/>
            <person name="Fujiyama A."/>
            <person name="Inagaki F."/>
            <person name="Takami H."/>
        </authorList>
    </citation>
    <scope>NUCLEOTIDE SEQUENCE</scope>
    <source>
        <strain evidence="3">Expedition CK06-06</strain>
    </source>
</reference>
<feature type="transmembrane region" description="Helical" evidence="1">
    <location>
        <begin position="74"/>
        <end position="93"/>
    </location>
</feature>
<dbReference type="PROSITE" id="PS50850">
    <property type="entry name" value="MFS"/>
    <property type="match status" value="1"/>
</dbReference>
<accession>X0WQ13</accession>
<dbReference type="InterPro" id="IPR036259">
    <property type="entry name" value="MFS_trans_sf"/>
</dbReference>
<organism evidence="3">
    <name type="scientific">marine sediment metagenome</name>
    <dbReference type="NCBI Taxonomy" id="412755"/>
    <lineage>
        <taxon>unclassified sequences</taxon>
        <taxon>metagenomes</taxon>
        <taxon>ecological metagenomes</taxon>
    </lineage>
</organism>
<keyword evidence="1" id="KW-0472">Membrane</keyword>
<feature type="non-terminal residue" evidence="3">
    <location>
        <position position="103"/>
    </location>
</feature>
<feature type="transmembrane region" description="Helical" evidence="1">
    <location>
        <begin position="47"/>
        <end position="67"/>
    </location>
</feature>
<evidence type="ECO:0000313" key="3">
    <source>
        <dbReference type="EMBL" id="GAG14776.1"/>
    </source>
</evidence>
<evidence type="ECO:0000259" key="2">
    <source>
        <dbReference type="PROSITE" id="PS50850"/>
    </source>
</evidence>
<gene>
    <name evidence="3" type="ORF">S01H1_57731</name>
</gene>
<dbReference type="GO" id="GO:0022857">
    <property type="term" value="F:transmembrane transporter activity"/>
    <property type="evidence" value="ECO:0007669"/>
    <property type="project" value="InterPro"/>
</dbReference>